<keyword evidence="2" id="KW-1185">Reference proteome</keyword>
<dbReference type="Proteomes" id="UP000184092">
    <property type="component" value="Unassembled WGS sequence"/>
</dbReference>
<dbReference type="RefSeq" id="WP_073208747.1">
    <property type="nucleotide sequence ID" value="NZ_FRCL01000006.1"/>
</dbReference>
<protein>
    <submittedName>
        <fullName evidence="1">Uncharacterized protein</fullName>
    </submittedName>
</protein>
<gene>
    <name evidence="1" type="ORF">SAMN05216269_106158</name>
</gene>
<evidence type="ECO:0000313" key="1">
    <source>
        <dbReference type="EMBL" id="SHM71954.1"/>
    </source>
</evidence>
<dbReference type="AlphaFoldDB" id="A0A1M7L3S0"/>
<evidence type="ECO:0000313" key="2">
    <source>
        <dbReference type="Proteomes" id="UP000184092"/>
    </source>
</evidence>
<organism evidence="1 2">
    <name type="scientific">Flavobacterium xinjiangense</name>
    <dbReference type="NCBI Taxonomy" id="178356"/>
    <lineage>
        <taxon>Bacteria</taxon>
        <taxon>Pseudomonadati</taxon>
        <taxon>Bacteroidota</taxon>
        <taxon>Flavobacteriia</taxon>
        <taxon>Flavobacteriales</taxon>
        <taxon>Flavobacteriaceae</taxon>
        <taxon>Flavobacterium</taxon>
    </lineage>
</organism>
<accession>A0A1M7L3S0</accession>
<dbReference type="EMBL" id="FRCL01000006">
    <property type="protein sequence ID" value="SHM71954.1"/>
    <property type="molecule type" value="Genomic_DNA"/>
</dbReference>
<proteinExistence type="predicted"/>
<reference evidence="2" key="1">
    <citation type="submission" date="2016-11" db="EMBL/GenBank/DDBJ databases">
        <authorList>
            <person name="Varghese N."/>
            <person name="Submissions S."/>
        </authorList>
    </citation>
    <scope>NUCLEOTIDE SEQUENCE [LARGE SCALE GENOMIC DNA]</scope>
    <source>
        <strain evidence="2">CGMCC 1.2749</strain>
    </source>
</reference>
<dbReference type="STRING" id="178356.SAMN05216269_106158"/>
<sequence>MSTFQKRISNDRFGNPYQLIGCKDKKGKGFAVGYVELGGKLYKVEPSEASKEGVMFWVKITAVKKQTQASSM</sequence>
<name>A0A1M7L3S0_9FLAO</name>
<dbReference type="OrthoDB" id="1368785at2"/>